<dbReference type="GeneTree" id="ENSGT00940000165663"/>
<accession>H2ZHA5</accession>
<dbReference type="GO" id="GO:0036374">
    <property type="term" value="F:glutathione hydrolase activity"/>
    <property type="evidence" value="ECO:0007669"/>
    <property type="project" value="InterPro"/>
</dbReference>
<protein>
    <recommendedName>
        <fullName evidence="4">Gamma-glutamyltransferase</fullName>
    </recommendedName>
</protein>
<feature type="transmembrane region" description="Helical" evidence="1">
    <location>
        <begin position="47"/>
        <end position="66"/>
    </location>
</feature>
<dbReference type="GO" id="GO:0005886">
    <property type="term" value="C:plasma membrane"/>
    <property type="evidence" value="ECO:0007669"/>
    <property type="project" value="TreeGrafter"/>
</dbReference>
<dbReference type="Ensembl" id="ENSCSAVT00000017154.1">
    <property type="protein sequence ID" value="ENSCSAVP00000016971.1"/>
    <property type="gene ID" value="ENSCSAVG00000009983.1"/>
</dbReference>
<dbReference type="GO" id="GO:0006751">
    <property type="term" value="P:glutathione catabolic process"/>
    <property type="evidence" value="ECO:0007669"/>
    <property type="project" value="InterPro"/>
</dbReference>
<evidence type="ECO:0000256" key="1">
    <source>
        <dbReference type="SAM" id="Phobius"/>
    </source>
</evidence>
<dbReference type="Proteomes" id="UP000007875">
    <property type="component" value="Unassembled WGS sequence"/>
</dbReference>
<keyword evidence="1" id="KW-0812">Transmembrane</keyword>
<dbReference type="InterPro" id="IPR000101">
    <property type="entry name" value="GGT_peptidase"/>
</dbReference>
<evidence type="ECO:0000313" key="2">
    <source>
        <dbReference type="Ensembl" id="ENSCSAVP00000016971.1"/>
    </source>
</evidence>
<name>H2ZHA5_CIOSA</name>
<evidence type="ECO:0008006" key="4">
    <source>
        <dbReference type="Google" id="ProtNLM"/>
    </source>
</evidence>
<reference evidence="3" key="1">
    <citation type="submission" date="2003-08" db="EMBL/GenBank/DDBJ databases">
        <authorList>
            <person name="Birren B."/>
            <person name="Nusbaum C."/>
            <person name="Abebe A."/>
            <person name="Abouelleil A."/>
            <person name="Adekoya E."/>
            <person name="Ait-zahra M."/>
            <person name="Allen N."/>
            <person name="Allen T."/>
            <person name="An P."/>
            <person name="Anderson M."/>
            <person name="Anderson S."/>
            <person name="Arachchi H."/>
            <person name="Armbruster J."/>
            <person name="Bachantsang P."/>
            <person name="Baldwin J."/>
            <person name="Barry A."/>
            <person name="Bayul T."/>
            <person name="Blitshsteyn B."/>
            <person name="Bloom T."/>
            <person name="Blye J."/>
            <person name="Boguslavskiy L."/>
            <person name="Borowsky M."/>
            <person name="Boukhgalter B."/>
            <person name="Brunache A."/>
            <person name="Butler J."/>
            <person name="Calixte N."/>
            <person name="Calvo S."/>
            <person name="Camarata J."/>
            <person name="Campo K."/>
            <person name="Chang J."/>
            <person name="Cheshatsang Y."/>
            <person name="Citroen M."/>
            <person name="Collymore A."/>
            <person name="Considine T."/>
            <person name="Cook A."/>
            <person name="Cooke P."/>
            <person name="Corum B."/>
            <person name="Cuomo C."/>
            <person name="David R."/>
            <person name="Dawoe T."/>
            <person name="Degray S."/>
            <person name="Dodge S."/>
            <person name="Dooley K."/>
            <person name="Dorje P."/>
            <person name="Dorjee K."/>
            <person name="Dorris L."/>
            <person name="Duffey N."/>
            <person name="Dupes A."/>
            <person name="Elkins T."/>
            <person name="Engels R."/>
            <person name="Erickson J."/>
            <person name="Farina A."/>
            <person name="Faro S."/>
            <person name="Ferreira P."/>
            <person name="Fischer H."/>
            <person name="Fitzgerald M."/>
            <person name="Foley K."/>
            <person name="Gage D."/>
            <person name="Galagan J."/>
            <person name="Gearin G."/>
            <person name="Gnerre S."/>
            <person name="Gnirke A."/>
            <person name="Goyette A."/>
            <person name="Graham J."/>
            <person name="Grandbois E."/>
            <person name="Gyaltsen K."/>
            <person name="Hafez N."/>
            <person name="Hagopian D."/>
            <person name="Hagos B."/>
            <person name="Hall J."/>
            <person name="Hatcher B."/>
            <person name="Heller A."/>
            <person name="Higgins H."/>
            <person name="Honan T."/>
            <person name="Horn A."/>
            <person name="Houde N."/>
            <person name="Hughes L."/>
            <person name="Hulme W."/>
            <person name="Husby E."/>
            <person name="Iliev I."/>
            <person name="Jaffe D."/>
            <person name="Jones C."/>
            <person name="Kamal M."/>
            <person name="Kamat A."/>
            <person name="Kamvysselis M."/>
            <person name="Karlsson E."/>
            <person name="Kells C."/>
            <person name="Kieu A."/>
            <person name="Kisner P."/>
            <person name="Kodira C."/>
            <person name="Kulbokas E."/>
            <person name="Labutti K."/>
            <person name="Lama D."/>
            <person name="Landers T."/>
            <person name="Leger J."/>
            <person name="Levine S."/>
            <person name="Lewis D."/>
            <person name="Lewis T."/>
            <person name="Lindblad-toh K."/>
            <person name="Liu X."/>
            <person name="Lokyitsang T."/>
            <person name="Lokyitsang Y."/>
            <person name="Lucien O."/>
            <person name="Lui A."/>
            <person name="Ma L.J."/>
            <person name="Mabbitt R."/>
            <person name="Macdonald J."/>
            <person name="Maclean C."/>
            <person name="Major J."/>
            <person name="Manning J."/>
            <person name="Marabella R."/>
            <person name="Maru K."/>
            <person name="Matthews C."/>
            <person name="Mauceli E."/>
            <person name="Mccarthy M."/>
            <person name="Mcdonough S."/>
            <person name="Mcghee T."/>
            <person name="Meldrim J."/>
            <person name="Meneus L."/>
            <person name="Mesirov J."/>
            <person name="Mihalev A."/>
            <person name="Mihova T."/>
            <person name="Mikkelsen T."/>
            <person name="Mlenga V."/>
            <person name="Moru K."/>
            <person name="Mozes J."/>
            <person name="Mulrain L."/>
            <person name="Munson G."/>
            <person name="Naylor J."/>
            <person name="Newes C."/>
            <person name="Nguyen C."/>
            <person name="Nguyen N."/>
            <person name="Nguyen T."/>
            <person name="Nicol R."/>
            <person name="Nielsen C."/>
            <person name="Nizzari M."/>
            <person name="Norbu C."/>
            <person name="Norbu N."/>
            <person name="O'donnell P."/>
            <person name="Okoawo O."/>
            <person name="O'leary S."/>
            <person name="Omotosho B."/>
            <person name="O'neill K."/>
            <person name="Osman S."/>
            <person name="Parker S."/>
            <person name="Perrin D."/>
            <person name="Phunkhang P."/>
            <person name="Piqani B."/>
            <person name="Purcell S."/>
            <person name="Rachupka T."/>
            <person name="Ramasamy U."/>
            <person name="Rameau R."/>
            <person name="Ray V."/>
            <person name="Raymond C."/>
            <person name="Retta R."/>
            <person name="Richardson S."/>
            <person name="Rise C."/>
            <person name="Rodriguez J."/>
            <person name="Rogers J."/>
            <person name="Rogov P."/>
            <person name="Rutman M."/>
            <person name="Schupbach R."/>
            <person name="Seaman C."/>
            <person name="Settipalli S."/>
            <person name="Sharpe T."/>
            <person name="Sheridan J."/>
            <person name="Sherpa N."/>
            <person name="Shi J."/>
            <person name="Smirnov S."/>
            <person name="Smith C."/>
            <person name="Sougnez C."/>
            <person name="Spencer B."/>
            <person name="Stalker J."/>
            <person name="Stange-thomann N."/>
            <person name="Stavropoulos S."/>
            <person name="Stetson K."/>
            <person name="Stone C."/>
            <person name="Stone S."/>
            <person name="Stubbs M."/>
            <person name="Talamas J."/>
            <person name="Tchuinga P."/>
            <person name="Tenzing P."/>
            <person name="Tesfaye S."/>
            <person name="Theodore J."/>
            <person name="Thoulutsang Y."/>
            <person name="Topham K."/>
            <person name="Towey S."/>
            <person name="Tsamla T."/>
            <person name="Tsomo N."/>
            <person name="Vallee D."/>
            <person name="Vassiliev H."/>
            <person name="Venkataraman V."/>
            <person name="Vinson J."/>
            <person name="Vo A."/>
            <person name="Wade C."/>
            <person name="Wang S."/>
            <person name="Wangchuk T."/>
            <person name="Wangdi T."/>
            <person name="Whittaker C."/>
            <person name="Wilkinson J."/>
            <person name="Wu Y."/>
            <person name="Wyman D."/>
            <person name="Yadav S."/>
            <person name="Yang S."/>
            <person name="Yang X."/>
            <person name="Yeager S."/>
            <person name="Yee E."/>
            <person name="Young G."/>
            <person name="Zainoun J."/>
            <person name="Zembeck L."/>
            <person name="Zimmer A."/>
            <person name="Zody M."/>
            <person name="Lander E."/>
        </authorList>
    </citation>
    <scope>NUCLEOTIDE SEQUENCE [LARGE SCALE GENOMIC DNA]</scope>
</reference>
<proteinExistence type="predicted"/>
<reference evidence="2" key="2">
    <citation type="submission" date="2025-08" db="UniProtKB">
        <authorList>
            <consortium name="Ensembl"/>
        </authorList>
    </citation>
    <scope>IDENTIFICATION</scope>
</reference>
<dbReference type="InterPro" id="IPR029055">
    <property type="entry name" value="Ntn_hydrolases_N"/>
</dbReference>
<organism evidence="2 3">
    <name type="scientific">Ciona savignyi</name>
    <name type="common">Pacific transparent sea squirt</name>
    <dbReference type="NCBI Taxonomy" id="51511"/>
    <lineage>
        <taxon>Eukaryota</taxon>
        <taxon>Metazoa</taxon>
        <taxon>Chordata</taxon>
        <taxon>Tunicata</taxon>
        <taxon>Ascidiacea</taxon>
        <taxon>Phlebobranchia</taxon>
        <taxon>Cionidae</taxon>
        <taxon>Ciona</taxon>
    </lineage>
</organism>
<reference evidence="2" key="3">
    <citation type="submission" date="2025-09" db="UniProtKB">
        <authorList>
            <consortium name="Ensembl"/>
        </authorList>
    </citation>
    <scope>IDENTIFICATION</scope>
</reference>
<dbReference type="AlphaFoldDB" id="H2ZHA5"/>
<dbReference type="HOGENOM" id="CLU_1440594_0_0_1"/>
<keyword evidence="1" id="KW-0472">Membrane</keyword>
<dbReference type="SUPFAM" id="SSF56235">
    <property type="entry name" value="N-terminal nucleophile aminohydrolases (Ntn hydrolases)"/>
    <property type="match status" value="1"/>
</dbReference>
<keyword evidence="1" id="KW-1133">Transmembrane helix</keyword>
<sequence>MNGNYLRVSNDSDEDVVELQLVAQQTKVNGRVSFYQNNPINFWNTECICRLISLFILFLIAIGFGISRFPVHSFHSHNHAEEHHLFKHAAVAAGQKECSDIGKEVLKDGGNAVDAAIAHAVVPRSSGAILLRHRWRILHDHLQPEHKVFHDNRCEGNRPEQRNLGHVRHPQFHIWWFVGCCTRGTKRI</sequence>
<dbReference type="PANTHER" id="PTHR11686">
    <property type="entry name" value="GAMMA GLUTAMYL TRANSPEPTIDASE"/>
    <property type="match status" value="1"/>
</dbReference>
<evidence type="ECO:0000313" key="3">
    <source>
        <dbReference type="Proteomes" id="UP000007875"/>
    </source>
</evidence>
<keyword evidence="3" id="KW-1185">Reference proteome</keyword>
<dbReference type="PANTHER" id="PTHR11686:SF9">
    <property type="entry name" value="RE13973P"/>
    <property type="match status" value="1"/>
</dbReference>